<dbReference type="EMBL" id="CP066092">
    <property type="protein sequence ID" value="QQB21122.1"/>
    <property type="molecule type" value="Genomic_DNA"/>
</dbReference>
<accession>A0A7T4AC49</accession>
<evidence type="ECO:0000313" key="1">
    <source>
        <dbReference type="EMBL" id="QQB21122.1"/>
    </source>
</evidence>
<dbReference type="RefSeq" id="WP_156128744.1">
    <property type="nucleotide sequence ID" value="NZ_CAWMFX010000031.1"/>
</dbReference>
<dbReference type="GeneID" id="69550854"/>
<reference evidence="1 2" key="1">
    <citation type="submission" date="2020-12" db="EMBL/GenBank/DDBJ databases">
        <title>FDA dAtabase for Regulatory Grade micrObial Sequences (FDA-ARGOS): Supporting development and validation of Infectious Disease Dx tests.</title>
        <authorList>
            <person name="Sproer C."/>
            <person name="Gronow S."/>
            <person name="Severitt S."/>
            <person name="Schroder I."/>
            <person name="Tallon L."/>
            <person name="Sadzewicz L."/>
            <person name="Zhao X."/>
            <person name="Boylan J."/>
            <person name="Ott S."/>
            <person name="Bowen H."/>
            <person name="Vavikolanu K."/>
            <person name="Mehta A."/>
            <person name="Aluvathingal J."/>
            <person name="Nadendla S."/>
            <person name="Lowell S."/>
            <person name="Myers T."/>
            <person name="Yan Y."/>
            <person name="Sichtig H."/>
        </authorList>
    </citation>
    <scope>NUCLEOTIDE SEQUENCE [LARGE SCALE GENOMIC DNA]</scope>
    <source>
        <strain evidence="1 2">FDAARGOS_986</strain>
    </source>
</reference>
<sequence>MMEPRPCCSFCDQSNPVTGLSFLELRAGLVAKQQTIRLATVKALQQKSSTRKWKTGKNDPLRPKLPRNDVFYLKSENKNKMLLLNIILKNINSCLF</sequence>
<gene>
    <name evidence="1" type="ORF">I6H43_06195</name>
</gene>
<proteinExistence type="predicted"/>
<keyword evidence="2" id="KW-1185">Reference proteome</keyword>
<protein>
    <submittedName>
        <fullName evidence="1">Uncharacterized protein</fullName>
    </submittedName>
</protein>
<evidence type="ECO:0000313" key="2">
    <source>
        <dbReference type="Proteomes" id="UP000595481"/>
    </source>
</evidence>
<organism evidence="1 2">
    <name type="scientific">Aeromonas jandaei</name>
    <dbReference type="NCBI Taxonomy" id="650"/>
    <lineage>
        <taxon>Bacteria</taxon>
        <taxon>Pseudomonadati</taxon>
        <taxon>Pseudomonadota</taxon>
        <taxon>Gammaproteobacteria</taxon>
        <taxon>Aeromonadales</taxon>
        <taxon>Aeromonadaceae</taxon>
        <taxon>Aeromonas</taxon>
    </lineage>
</organism>
<dbReference type="Proteomes" id="UP000595481">
    <property type="component" value="Chromosome"/>
</dbReference>
<name>A0A7T4AC49_AERJA</name>